<evidence type="ECO:0000256" key="2">
    <source>
        <dbReference type="ARBA" id="ARBA00022729"/>
    </source>
</evidence>
<comment type="similarity">
    <text evidence="4">Belongs to the FlgA family.</text>
</comment>
<dbReference type="AlphaFoldDB" id="A0A934IGW5"/>
<keyword evidence="7" id="KW-1185">Reference proteome</keyword>
<dbReference type="Proteomes" id="UP000642488">
    <property type="component" value="Unassembled WGS sequence"/>
</dbReference>
<protein>
    <recommendedName>
        <fullName evidence="4">Flagella basal body P-ring formation protein FlgA</fullName>
    </recommendedName>
</protein>
<dbReference type="EMBL" id="JAEKPD010000009">
    <property type="protein sequence ID" value="MBJ3763180.1"/>
    <property type="molecule type" value="Genomic_DNA"/>
</dbReference>
<keyword evidence="6" id="KW-0969">Cilium</keyword>
<dbReference type="CDD" id="cd11614">
    <property type="entry name" value="SAF_CpaB_FlgA_like"/>
    <property type="match status" value="1"/>
</dbReference>
<evidence type="ECO:0000259" key="5">
    <source>
        <dbReference type="SMART" id="SM00858"/>
    </source>
</evidence>
<evidence type="ECO:0000256" key="1">
    <source>
        <dbReference type="ARBA" id="ARBA00004418"/>
    </source>
</evidence>
<dbReference type="GO" id="GO:0042597">
    <property type="term" value="C:periplasmic space"/>
    <property type="evidence" value="ECO:0007669"/>
    <property type="project" value="UniProtKB-SubCell"/>
</dbReference>
<keyword evidence="2 4" id="KW-0732">Signal</keyword>
<comment type="subcellular location">
    <subcellularLocation>
        <location evidence="1 4">Periplasm</location>
    </subcellularLocation>
</comment>
<sequence>MTRLCLILIALACPAAADTLVAAQTIRAKTVLGPSDLALVPGQVTGGLSDPAQVVGLEARVTLYAGRPIRPGDIGPPALIERNQTVVLSYATGAIAIHTDGRALERAGMGDRVRAMNLHSRKTILGTVIANGRIRVEGGPE</sequence>
<dbReference type="GO" id="GO:0044780">
    <property type="term" value="P:bacterial-type flagellum assembly"/>
    <property type="evidence" value="ECO:0007669"/>
    <property type="project" value="InterPro"/>
</dbReference>
<proteinExistence type="inferred from homology"/>
<accession>A0A934IGW5</accession>
<dbReference type="RefSeq" id="WP_198916357.1">
    <property type="nucleotide sequence ID" value="NZ_JAEKPD010000009.1"/>
</dbReference>
<gene>
    <name evidence="6" type="primary">flgA</name>
    <name evidence="6" type="ORF">ILP92_10530</name>
</gene>
<evidence type="ECO:0000256" key="3">
    <source>
        <dbReference type="ARBA" id="ARBA00022764"/>
    </source>
</evidence>
<organism evidence="6 7">
    <name type="scientific">Palleronia pontilimi</name>
    <dbReference type="NCBI Taxonomy" id="1964209"/>
    <lineage>
        <taxon>Bacteria</taxon>
        <taxon>Pseudomonadati</taxon>
        <taxon>Pseudomonadota</taxon>
        <taxon>Alphaproteobacteria</taxon>
        <taxon>Rhodobacterales</taxon>
        <taxon>Roseobacteraceae</taxon>
        <taxon>Palleronia</taxon>
    </lineage>
</organism>
<feature type="signal peptide" evidence="4">
    <location>
        <begin position="1"/>
        <end position="17"/>
    </location>
</feature>
<dbReference type="Gene3D" id="2.30.30.760">
    <property type="match status" value="1"/>
</dbReference>
<dbReference type="Pfam" id="PF13144">
    <property type="entry name" value="ChapFlgA"/>
    <property type="match status" value="1"/>
</dbReference>
<dbReference type="PANTHER" id="PTHR36307:SF1">
    <property type="entry name" value="FLAGELLA BASAL BODY P-RING FORMATION PROTEIN FLGA"/>
    <property type="match status" value="1"/>
</dbReference>
<evidence type="ECO:0000313" key="7">
    <source>
        <dbReference type="Proteomes" id="UP000642488"/>
    </source>
</evidence>
<comment type="function">
    <text evidence="4">Involved in the assembly process of the P-ring formation. It may associate with FlgF on the rod constituting a structure essential for the P-ring assembly or may act as a modulator protein for the P-ring assembly.</text>
</comment>
<feature type="chain" id="PRO_5038169103" description="Flagella basal body P-ring formation protein FlgA" evidence="4">
    <location>
        <begin position="18"/>
        <end position="141"/>
    </location>
</feature>
<evidence type="ECO:0000313" key="6">
    <source>
        <dbReference type="EMBL" id="MBJ3763180.1"/>
    </source>
</evidence>
<keyword evidence="6" id="KW-0966">Cell projection</keyword>
<dbReference type="PANTHER" id="PTHR36307">
    <property type="entry name" value="FLAGELLA BASAL BODY P-RING FORMATION PROTEIN FLGA"/>
    <property type="match status" value="1"/>
</dbReference>
<keyword evidence="6" id="KW-0282">Flagellum</keyword>
<dbReference type="InterPro" id="IPR017585">
    <property type="entry name" value="SAF_FlgA"/>
</dbReference>
<dbReference type="Gene3D" id="3.90.1210.10">
    <property type="entry name" value="Antifreeze-like/N-acetylneuraminic acid synthase C-terminal domain"/>
    <property type="match status" value="1"/>
</dbReference>
<dbReference type="InterPro" id="IPR013974">
    <property type="entry name" value="SAF"/>
</dbReference>
<dbReference type="NCBIfam" id="TIGR03170">
    <property type="entry name" value="flgA_cterm"/>
    <property type="match status" value="1"/>
</dbReference>
<keyword evidence="3 4" id="KW-0574">Periplasm</keyword>
<reference evidence="6" key="1">
    <citation type="submission" date="2020-12" db="EMBL/GenBank/DDBJ databases">
        <title>Bacterial taxonomy.</title>
        <authorList>
            <person name="Pan X."/>
        </authorList>
    </citation>
    <scope>NUCLEOTIDE SEQUENCE</scope>
    <source>
        <strain evidence="6">KCTC 52957</strain>
    </source>
</reference>
<comment type="caution">
    <text evidence="6">The sequence shown here is derived from an EMBL/GenBank/DDBJ whole genome shotgun (WGS) entry which is preliminary data.</text>
</comment>
<evidence type="ECO:0000256" key="4">
    <source>
        <dbReference type="RuleBase" id="RU362063"/>
    </source>
</evidence>
<dbReference type="InterPro" id="IPR039246">
    <property type="entry name" value="Flagellar_FlgA"/>
</dbReference>
<keyword evidence="4" id="KW-1005">Bacterial flagellum biogenesis</keyword>
<name>A0A934IGW5_9RHOB</name>
<dbReference type="SMART" id="SM00858">
    <property type="entry name" value="SAF"/>
    <property type="match status" value="1"/>
</dbReference>
<feature type="domain" description="SAF" evidence="5">
    <location>
        <begin position="17"/>
        <end position="75"/>
    </location>
</feature>